<comment type="caution">
    <text evidence="2">The sequence shown here is derived from an EMBL/GenBank/DDBJ whole genome shotgun (WGS) entry which is preliminary data.</text>
</comment>
<gene>
    <name evidence="2" type="ORF">QG37_02669</name>
</gene>
<feature type="transmembrane region" description="Helical" evidence="1">
    <location>
        <begin position="48"/>
        <end position="70"/>
    </location>
</feature>
<dbReference type="EMBL" id="LGST01000018">
    <property type="protein sequence ID" value="KNE00632.1"/>
    <property type="molecule type" value="Genomic_DNA"/>
</dbReference>
<protein>
    <submittedName>
        <fullName evidence="2">Uncharacterized protein</fullName>
    </submittedName>
</protein>
<evidence type="ECO:0000256" key="1">
    <source>
        <dbReference type="SAM" id="Phobius"/>
    </source>
</evidence>
<keyword evidence="1" id="KW-0472">Membrane</keyword>
<keyword evidence="1" id="KW-1133">Transmembrane helix</keyword>
<proteinExistence type="predicted"/>
<name>A0A0L0P2N2_CANAR</name>
<evidence type="ECO:0000313" key="3">
    <source>
        <dbReference type="Proteomes" id="UP000037122"/>
    </source>
</evidence>
<dbReference type="Proteomes" id="UP000037122">
    <property type="component" value="Unassembled WGS sequence"/>
</dbReference>
<dbReference type="VEuPathDB" id="FungiDB:QG37_02669"/>
<reference evidence="3" key="1">
    <citation type="journal article" date="2015" name="BMC Genomics">
        <title>Draft genome of a commonly misdiagnosed multidrug resistant pathogen Candida auris.</title>
        <authorList>
            <person name="Chatterjee S."/>
            <person name="Alampalli S.V."/>
            <person name="Nageshan R.K."/>
            <person name="Chettiar S.T."/>
            <person name="Joshi S."/>
            <person name="Tatu U.S."/>
        </authorList>
    </citation>
    <scope>NUCLEOTIDE SEQUENCE [LARGE SCALE GENOMIC DNA]</scope>
    <source>
        <strain evidence="3">6684</strain>
    </source>
</reference>
<accession>A0A0L0P2N2</accession>
<sequence>MTVSFVNLLTPTHAEELSPLYWQRFKSSVLTCLQSSRSAFRRLPWQELLQLTLMILLALSYGVFFLSVFGIIAFPWWASVYLVMWCGFLVVMSFY</sequence>
<evidence type="ECO:0000313" key="2">
    <source>
        <dbReference type="EMBL" id="KNE00632.1"/>
    </source>
</evidence>
<feature type="transmembrane region" description="Helical" evidence="1">
    <location>
        <begin position="76"/>
        <end position="94"/>
    </location>
</feature>
<keyword evidence="1" id="KW-0812">Transmembrane</keyword>
<organism evidence="2 3">
    <name type="scientific">Candidozyma auris</name>
    <name type="common">Yeast</name>
    <name type="synonym">Candida auris</name>
    <dbReference type="NCBI Taxonomy" id="498019"/>
    <lineage>
        <taxon>Eukaryota</taxon>
        <taxon>Fungi</taxon>
        <taxon>Dikarya</taxon>
        <taxon>Ascomycota</taxon>
        <taxon>Saccharomycotina</taxon>
        <taxon>Pichiomycetes</taxon>
        <taxon>Metschnikowiaceae</taxon>
        <taxon>Candidozyma</taxon>
    </lineage>
</organism>
<dbReference type="AlphaFoldDB" id="A0A0L0P2N2"/>